<evidence type="ECO:0000256" key="11">
    <source>
        <dbReference type="ARBA" id="ARBA00049170"/>
    </source>
</evidence>
<dbReference type="Gene3D" id="1.10.630.10">
    <property type="entry name" value="Cytochrome P450"/>
    <property type="match status" value="1"/>
</dbReference>
<protein>
    <recommendedName>
        <fullName evidence="9">noroxomaritidine synthase</fullName>
        <ecNumber evidence="9">1.14.19.50</ecNumber>
    </recommendedName>
</protein>
<sequence>MEKQQEAAETIRRLVWGFFLSAAIFSVFLASVLALVRRRPWCTCAICRAYVTSSWSASFPNLADYYTHLLRNSPTRTIHVHVLNSTITANPSNVEHILRTRFDIYPKGPAFSAILGDLLGRGIFNADGDMWHFQRKLSLRVFSVSALRTFCSLEINSVLRQRLLPLLRLHRASPLSPFDLQSAFRRFTIDAISAVALGLDPESHSTLLSAFSDAFEVAATLSAARAASPAPFIWRVKRLLCLGTERRLRKEILRVDAFAHRIIGYRRLLPKGQDLLSRFMASVDDDDYLRDIIVSFFLAGRDTVASALAGIFHLLLRYPAAVTAIRQEIVDRAVSADGDGGVVASWDQLREMSYVHAVVHEGMRLFPPIQFDSKFCAEDDVLPDGTFVRKGKRVTYHAYAMGRMEEEWGEDYGEFRPERWLRDGVFSPESPFKYPVFQGGQRQCVGKELAIMVMKAVVVAVIGEFDVELVDGKKTARFLPGLTATLQGGLPVTLCRRRLDGGVG</sequence>
<gene>
    <name evidence="14" type="ORF">HPP92_000951</name>
</gene>
<dbReference type="EC" id="1.14.19.50" evidence="9"/>
<dbReference type="GO" id="GO:0005506">
    <property type="term" value="F:iron ion binding"/>
    <property type="evidence" value="ECO:0007669"/>
    <property type="project" value="InterPro"/>
</dbReference>
<dbReference type="PRINTS" id="PR00463">
    <property type="entry name" value="EP450I"/>
</dbReference>
<dbReference type="Proteomes" id="UP000639772">
    <property type="component" value="Chromosome 1"/>
</dbReference>
<evidence type="ECO:0000256" key="6">
    <source>
        <dbReference type="ARBA" id="ARBA00023002"/>
    </source>
</evidence>
<evidence type="ECO:0000313" key="14">
    <source>
        <dbReference type="EMBL" id="KAG0500879.1"/>
    </source>
</evidence>
<evidence type="ECO:0000256" key="4">
    <source>
        <dbReference type="ARBA" id="ARBA00022723"/>
    </source>
</evidence>
<reference evidence="14 15" key="1">
    <citation type="journal article" date="2020" name="Nat. Food">
        <title>A phased Vanilla planifolia genome enables genetic improvement of flavour and production.</title>
        <authorList>
            <person name="Hasing T."/>
            <person name="Tang H."/>
            <person name="Brym M."/>
            <person name="Khazi F."/>
            <person name="Huang T."/>
            <person name="Chambers A.H."/>
        </authorList>
    </citation>
    <scope>NUCLEOTIDE SEQUENCE [LARGE SCALE GENOMIC DNA]</scope>
    <source>
        <tissue evidence="14">Leaf</tissue>
    </source>
</reference>
<feature type="binding site" description="axial binding residue" evidence="12">
    <location>
        <position position="444"/>
    </location>
    <ligand>
        <name>heme</name>
        <dbReference type="ChEBI" id="CHEBI:30413"/>
    </ligand>
    <ligandPart>
        <name>Fe</name>
        <dbReference type="ChEBI" id="CHEBI:18248"/>
    </ligandPart>
</feature>
<evidence type="ECO:0000256" key="3">
    <source>
        <dbReference type="ARBA" id="ARBA00022692"/>
    </source>
</evidence>
<keyword evidence="4 12" id="KW-0479">Metal-binding</keyword>
<evidence type="ECO:0000256" key="9">
    <source>
        <dbReference type="ARBA" id="ARBA00039071"/>
    </source>
</evidence>
<dbReference type="InterPro" id="IPR036396">
    <property type="entry name" value="Cyt_P450_sf"/>
</dbReference>
<organism evidence="14 15">
    <name type="scientific">Vanilla planifolia</name>
    <name type="common">Vanilla</name>
    <dbReference type="NCBI Taxonomy" id="51239"/>
    <lineage>
        <taxon>Eukaryota</taxon>
        <taxon>Viridiplantae</taxon>
        <taxon>Streptophyta</taxon>
        <taxon>Embryophyta</taxon>
        <taxon>Tracheophyta</taxon>
        <taxon>Spermatophyta</taxon>
        <taxon>Magnoliopsida</taxon>
        <taxon>Liliopsida</taxon>
        <taxon>Asparagales</taxon>
        <taxon>Orchidaceae</taxon>
        <taxon>Vanilloideae</taxon>
        <taxon>Vanilleae</taxon>
        <taxon>Vanilla</taxon>
    </lineage>
</organism>
<dbReference type="Pfam" id="PF00067">
    <property type="entry name" value="p450"/>
    <property type="match status" value="1"/>
</dbReference>
<evidence type="ECO:0000256" key="8">
    <source>
        <dbReference type="ARBA" id="ARBA00023136"/>
    </source>
</evidence>
<keyword evidence="3 13" id="KW-0812">Transmembrane</keyword>
<dbReference type="GO" id="GO:0004497">
    <property type="term" value="F:monooxygenase activity"/>
    <property type="evidence" value="ECO:0007669"/>
    <property type="project" value="InterPro"/>
</dbReference>
<keyword evidence="5 13" id="KW-1133">Transmembrane helix</keyword>
<comment type="cofactor">
    <cofactor evidence="12">
        <name>heme</name>
        <dbReference type="ChEBI" id="CHEBI:30413"/>
    </cofactor>
</comment>
<evidence type="ECO:0000313" key="15">
    <source>
        <dbReference type="Proteomes" id="UP000639772"/>
    </source>
</evidence>
<evidence type="ECO:0000256" key="12">
    <source>
        <dbReference type="PIRSR" id="PIRSR602401-1"/>
    </source>
</evidence>
<comment type="catalytic activity">
    <reaction evidence="11">
        <text>4'-O-methylnorbelladine + reduced [NADPH--hemoprotein reductase] + O2 = (10bR,4aS)-noroxomaritidine + oxidized [NADPH--hemoprotein reductase] + 2 H2O + H(+)</text>
        <dbReference type="Rhea" id="RHEA:51260"/>
        <dbReference type="Rhea" id="RHEA-COMP:11964"/>
        <dbReference type="Rhea" id="RHEA-COMP:11965"/>
        <dbReference type="ChEBI" id="CHEBI:15377"/>
        <dbReference type="ChEBI" id="CHEBI:15378"/>
        <dbReference type="ChEBI" id="CHEBI:15379"/>
        <dbReference type="ChEBI" id="CHEBI:57618"/>
        <dbReference type="ChEBI" id="CHEBI:58210"/>
        <dbReference type="ChEBI" id="CHEBI:133993"/>
        <dbReference type="ChEBI" id="CHEBI:133995"/>
        <dbReference type="EC" id="1.14.19.50"/>
    </reaction>
</comment>
<dbReference type="PANTHER" id="PTHR24296">
    <property type="entry name" value="CYTOCHROME P450"/>
    <property type="match status" value="1"/>
</dbReference>
<dbReference type="EMBL" id="JADCNM010000001">
    <property type="protein sequence ID" value="KAG0500879.1"/>
    <property type="molecule type" value="Genomic_DNA"/>
</dbReference>
<evidence type="ECO:0000256" key="10">
    <source>
        <dbReference type="ARBA" id="ARBA00048529"/>
    </source>
</evidence>
<dbReference type="SUPFAM" id="SSF48264">
    <property type="entry name" value="Cytochrome P450"/>
    <property type="match status" value="1"/>
</dbReference>
<dbReference type="AlphaFoldDB" id="A0A835S3R7"/>
<comment type="subcellular location">
    <subcellularLocation>
        <location evidence="1">Membrane</location>
        <topology evidence="1">Single-pass membrane protein</topology>
    </subcellularLocation>
</comment>
<comment type="catalytic activity">
    <reaction evidence="10">
        <text>4'-O-methylnorbelladine + reduced [NADPH--hemoprotein reductase] + O2 = (10bS,4aR)-noroxomaritidine + oxidized [NADPH--hemoprotein reductase] + 2 H2O + H(+)</text>
        <dbReference type="Rhea" id="RHEA:51264"/>
        <dbReference type="Rhea" id="RHEA-COMP:11964"/>
        <dbReference type="Rhea" id="RHEA-COMP:11965"/>
        <dbReference type="ChEBI" id="CHEBI:15377"/>
        <dbReference type="ChEBI" id="CHEBI:15378"/>
        <dbReference type="ChEBI" id="CHEBI:15379"/>
        <dbReference type="ChEBI" id="CHEBI:57618"/>
        <dbReference type="ChEBI" id="CHEBI:58210"/>
        <dbReference type="ChEBI" id="CHEBI:133993"/>
        <dbReference type="ChEBI" id="CHEBI:133996"/>
        <dbReference type="EC" id="1.14.19.50"/>
    </reaction>
</comment>
<comment type="caution">
    <text evidence="14">The sequence shown here is derived from an EMBL/GenBank/DDBJ whole genome shotgun (WGS) entry which is preliminary data.</text>
</comment>
<comment type="similarity">
    <text evidence="2">Belongs to the cytochrome P450 family.</text>
</comment>
<dbReference type="GO" id="GO:0016020">
    <property type="term" value="C:membrane"/>
    <property type="evidence" value="ECO:0007669"/>
    <property type="project" value="UniProtKB-SubCell"/>
</dbReference>
<evidence type="ECO:0000256" key="2">
    <source>
        <dbReference type="ARBA" id="ARBA00010617"/>
    </source>
</evidence>
<evidence type="ECO:0000256" key="7">
    <source>
        <dbReference type="ARBA" id="ARBA00023004"/>
    </source>
</evidence>
<keyword evidence="7 12" id="KW-0408">Iron</keyword>
<dbReference type="GO" id="GO:0020037">
    <property type="term" value="F:heme binding"/>
    <property type="evidence" value="ECO:0007669"/>
    <property type="project" value="InterPro"/>
</dbReference>
<keyword evidence="6" id="KW-0560">Oxidoreductase</keyword>
<dbReference type="InterPro" id="IPR002401">
    <property type="entry name" value="Cyt_P450_E_grp-I"/>
</dbReference>
<dbReference type="InterPro" id="IPR001128">
    <property type="entry name" value="Cyt_P450"/>
</dbReference>
<accession>A0A835S3R7</accession>
<dbReference type="GO" id="GO:0016705">
    <property type="term" value="F:oxidoreductase activity, acting on paired donors, with incorporation or reduction of molecular oxygen"/>
    <property type="evidence" value="ECO:0007669"/>
    <property type="project" value="InterPro"/>
</dbReference>
<evidence type="ECO:0000256" key="1">
    <source>
        <dbReference type="ARBA" id="ARBA00004167"/>
    </source>
</evidence>
<evidence type="ECO:0000256" key="13">
    <source>
        <dbReference type="SAM" id="Phobius"/>
    </source>
</evidence>
<keyword evidence="12" id="KW-0349">Heme</keyword>
<keyword evidence="8 13" id="KW-0472">Membrane</keyword>
<evidence type="ECO:0000256" key="5">
    <source>
        <dbReference type="ARBA" id="ARBA00022989"/>
    </source>
</evidence>
<proteinExistence type="inferred from homology"/>
<dbReference type="PRINTS" id="PR00385">
    <property type="entry name" value="P450"/>
</dbReference>
<feature type="transmembrane region" description="Helical" evidence="13">
    <location>
        <begin position="14"/>
        <end position="36"/>
    </location>
</feature>
<name>A0A835S3R7_VANPL</name>
<dbReference type="OrthoDB" id="2789670at2759"/>